<dbReference type="CDD" id="cd02440">
    <property type="entry name" value="AdoMet_MTases"/>
    <property type="match status" value="1"/>
</dbReference>
<protein>
    <recommendedName>
        <fullName evidence="2">Methyltransferase type 11 domain-containing protein</fullName>
    </recommendedName>
</protein>
<dbReference type="PANTHER" id="PTHR44068:SF1">
    <property type="entry name" value="HYPOTHETICAL LOC100005854"/>
    <property type="match status" value="1"/>
</dbReference>
<dbReference type="GO" id="GO:0003838">
    <property type="term" value="F:sterol 24-C-methyltransferase activity"/>
    <property type="evidence" value="ECO:0007669"/>
    <property type="project" value="TreeGrafter"/>
</dbReference>
<evidence type="ECO:0000256" key="1">
    <source>
        <dbReference type="ARBA" id="ARBA00022679"/>
    </source>
</evidence>
<reference evidence="3 4" key="1">
    <citation type="submission" date="2016-11" db="EMBL/GenBank/DDBJ databases">
        <title>Identification of Bacillus cereus isolated from egg-white.</title>
        <authorList>
            <person name="Soni A."/>
            <person name="Oey I."/>
            <person name="Silcock P."/>
            <person name="Bremer P."/>
        </authorList>
    </citation>
    <scope>NUCLEOTIDE SEQUENCE [LARGE SCALE GENOMIC DNA]</scope>
    <source>
        <strain evidence="3 4">NZAS03</strain>
    </source>
</reference>
<name>A0A1C4CKW7_BACCE</name>
<dbReference type="AlphaFoldDB" id="A0A1C4CKW7"/>
<organism evidence="3 4">
    <name type="scientific">Bacillus cereus</name>
    <dbReference type="NCBI Taxonomy" id="1396"/>
    <lineage>
        <taxon>Bacteria</taxon>
        <taxon>Bacillati</taxon>
        <taxon>Bacillota</taxon>
        <taxon>Bacilli</taxon>
        <taxon>Bacillales</taxon>
        <taxon>Bacillaceae</taxon>
        <taxon>Bacillus</taxon>
        <taxon>Bacillus cereus group</taxon>
    </lineage>
</organism>
<dbReference type="InterPro" id="IPR029063">
    <property type="entry name" value="SAM-dependent_MTases_sf"/>
</dbReference>
<dbReference type="Gene3D" id="3.40.50.150">
    <property type="entry name" value="Vaccinia Virus protein VP39"/>
    <property type="match status" value="1"/>
</dbReference>
<evidence type="ECO:0000313" key="3">
    <source>
        <dbReference type="EMBL" id="OKA40413.1"/>
    </source>
</evidence>
<comment type="caution">
    <text evidence="3">The sequence shown here is derived from an EMBL/GenBank/DDBJ whole genome shotgun (WGS) entry which is preliminary data.</text>
</comment>
<dbReference type="EMBL" id="MPON01000001">
    <property type="protein sequence ID" value="OKA40413.1"/>
    <property type="molecule type" value="Genomic_DNA"/>
</dbReference>
<evidence type="ECO:0000259" key="2">
    <source>
        <dbReference type="Pfam" id="PF08241"/>
    </source>
</evidence>
<dbReference type="Pfam" id="PF08241">
    <property type="entry name" value="Methyltransf_11"/>
    <property type="match status" value="1"/>
</dbReference>
<sequence>MKAKRRILFGILVLVLGTIFYKPTLNYLIGHVSHPKGIIGYVLTKIWNKTFVNMTNWGLENIDIKDEDHILDIGSGGGETIYKLANQTPLGKIYGIDISSEAVNSSLERNKKWVEQKRVEILEADVASLPFKDNTFDKITAIQTHIYWDNLQGGFSEIHRVLKSGGIFLLICEKDKIEYHMKKYKKNDQMKELLTFIGFNNVIVHENGNWVEFVCQK</sequence>
<proteinExistence type="predicted"/>
<keyword evidence="1" id="KW-0808">Transferase</keyword>
<accession>A0A1C4CKW7</accession>
<dbReference type="GO" id="GO:0016126">
    <property type="term" value="P:sterol biosynthetic process"/>
    <property type="evidence" value="ECO:0007669"/>
    <property type="project" value="TreeGrafter"/>
</dbReference>
<dbReference type="Proteomes" id="UP000186535">
    <property type="component" value="Unassembled WGS sequence"/>
</dbReference>
<dbReference type="SUPFAM" id="SSF53335">
    <property type="entry name" value="S-adenosyl-L-methionine-dependent methyltransferases"/>
    <property type="match status" value="1"/>
</dbReference>
<dbReference type="InterPro" id="IPR050447">
    <property type="entry name" value="Erg6_SMT_methyltransf"/>
</dbReference>
<dbReference type="RefSeq" id="WP_073515089.1">
    <property type="nucleotide sequence ID" value="NZ_MPOM01000003.1"/>
</dbReference>
<evidence type="ECO:0000313" key="4">
    <source>
        <dbReference type="Proteomes" id="UP000186535"/>
    </source>
</evidence>
<dbReference type="PANTHER" id="PTHR44068">
    <property type="entry name" value="ZGC:194242"/>
    <property type="match status" value="1"/>
</dbReference>
<dbReference type="InterPro" id="IPR013216">
    <property type="entry name" value="Methyltransf_11"/>
</dbReference>
<gene>
    <name evidence="3" type="ORF">BJR07_00435</name>
</gene>
<feature type="domain" description="Methyltransferase type 11" evidence="2">
    <location>
        <begin position="71"/>
        <end position="169"/>
    </location>
</feature>